<evidence type="ECO:0000313" key="4">
    <source>
        <dbReference type="Proteomes" id="UP001596024"/>
    </source>
</evidence>
<evidence type="ECO:0000313" key="3">
    <source>
        <dbReference type="EMBL" id="MFC4725763.1"/>
    </source>
</evidence>
<keyword evidence="2" id="KW-0732">Signal</keyword>
<keyword evidence="4" id="KW-1185">Reference proteome</keyword>
<gene>
    <name evidence="3" type="ORF">ACFPB0_10715</name>
</gene>
<feature type="region of interest" description="Disordered" evidence="1">
    <location>
        <begin position="167"/>
        <end position="191"/>
    </location>
</feature>
<proteinExistence type="predicted"/>
<feature type="signal peptide" evidence="2">
    <location>
        <begin position="1"/>
        <end position="24"/>
    </location>
</feature>
<accession>A0ABV9NGU7</accession>
<dbReference type="EMBL" id="JBHSGQ010000005">
    <property type="protein sequence ID" value="MFC4725763.1"/>
    <property type="molecule type" value="Genomic_DNA"/>
</dbReference>
<protein>
    <submittedName>
        <fullName evidence="3">Uncharacterized protein</fullName>
    </submittedName>
</protein>
<reference evidence="4" key="1">
    <citation type="journal article" date="2019" name="Int. J. Syst. Evol. Microbiol.">
        <title>The Global Catalogue of Microorganisms (GCM) 10K type strain sequencing project: providing services to taxonomists for standard genome sequencing and annotation.</title>
        <authorList>
            <consortium name="The Broad Institute Genomics Platform"/>
            <consortium name="The Broad Institute Genome Sequencing Center for Infectious Disease"/>
            <person name="Wu L."/>
            <person name="Ma J."/>
        </authorList>
    </citation>
    <scope>NUCLEOTIDE SEQUENCE [LARGE SCALE GENOMIC DNA]</scope>
    <source>
        <strain evidence="4">CCUG 62981</strain>
    </source>
</reference>
<name>A0ABV9NGU7_9PROT</name>
<feature type="chain" id="PRO_5047028613" evidence="2">
    <location>
        <begin position="25"/>
        <end position="191"/>
    </location>
</feature>
<dbReference type="Proteomes" id="UP001596024">
    <property type="component" value="Unassembled WGS sequence"/>
</dbReference>
<organism evidence="3 4">
    <name type="scientific">Glycocaulis abyssi</name>
    <dbReference type="NCBI Taxonomy" id="1433403"/>
    <lineage>
        <taxon>Bacteria</taxon>
        <taxon>Pseudomonadati</taxon>
        <taxon>Pseudomonadota</taxon>
        <taxon>Alphaproteobacteria</taxon>
        <taxon>Maricaulales</taxon>
        <taxon>Maricaulaceae</taxon>
        <taxon>Glycocaulis</taxon>
    </lineage>
</organism>
<comment type="caution">
    <text evidence="3">The sequence shown here is derived from an EMBL/GenBank/DDBJ whole genome shotgun (WGS) entry which is preliminary data.</text>
</comment>
<dbReference type="RefSeq" id="WP_371392733.1">
    <property type="nucleotide sequence ID" value="NZ_CP163421.1"/>
</dbReference>
<evidence type="ECO:0000256" key="1">
    <source>
        <dbReference type="SAM" id="MobiDB-lite"/>
    </source>
</evidence>
<sequence>MKFHIQTIGPALAGTALLASAASAQCDTSQLEELAFVNGSWNAYAWDGSFAGQRYFVLDGDGCGAVELAVQGEMFSPHRNLGLNSQDGLWIERATMDDASVEMSGPLGADGVLAMEGLLTEADGSEMPVRSRWAARDDGTMIHKQEIRYGSGQPWSILRAYTYVRPENDPNGAEPGMNDMGPELGEDAFDG</sequence>
<evidence type="ECO:0000256" key="2">
    <source>
        <dbReference type="SAM" id="SignalP"/>
    </source>
</evidence>